<organism evidence="2 3">
    <name type="scientific">Streptomyces durmitorensis</name>
    <dbReference type="NCBI Taxonomy" id="319947"/>
    <lineage>
        <taxon>Bacteria</taxon>
        <taxon>Bacillati</taxon>
        <taxon>Actinomycetota</taxon>
        <taxon>Actinomycetes</taxon>
        <taxon>Kitasatosporales</taxon>
        <taxon>Streptomycetaceae</taxon>
        <taxon>Streptomyces</taxon>
    </lineage>
</organism>
<name>A0ABY4Q4R4_9ACTN</name>
<keyword evidence="3" id="KW-1185">Reference proteome</keyword>
<protein>
    <submittedName>
        <fullName evidence="2">Uncharacterized protein</fullName>
    </submittedName>
</protein>
<keyword evidence="1" id="KW-0732">Signal</keyword>
<evidence type="ECO:0000313" key="2">
    <source>
        <dbReference type="EMBL" id="UQT61200.1"/>
    </source>
</evidence>
<dbReference type="RefSeq" id="WP_249592532.1">
    <property type="nucleotide sequence ID" value="NZ_BAAAQL010000038.1"/>
</dbReference>
<feature type="chain" id="PRO_5045621797" evidence="1">
    <location>
        <begin position="32"/>
        <end position="318"/>
    </location>
</feature>
<gene>
    <name evidence="2" type="ORF">M4V62_42420</name>
</gene>
<reference evidence="2 3" key="1">
    <citation type="submission" date="2022-05" db="EMBL/GenBank/DDBJ databases">
        <authorList>
            <person name="Zhou X."/>
            <person name="Li K."/>
            <person name="Man Y."/>
        </authorList>
    </citation>
    <scope>NUCLEOTIDE SEQUENCE [LARGE SCALE GENOMIC DNA]</scope>
    <source>
        <strain evidence="2 3">MS405</strain>
    </source>
</reference>
<evidence type="ECO:0000256" key="1">
    <source>
        <dbReference type="SAM" id="SignalP"/>
    </source>
</evidence>
<evidence type="ECO:0000313" key="3">
    <source>
        <dbReference type="Proteomes" id="UP000829992"/>
    </source>
</evidence>
<sequence>MKLSVDKASALAGMAAVAASAMLVTTVPAFAGTGMPAPGADVAASVVESATGTTHLTTPRTGGGNLIADVAGTRVEMPATSSGKIAVTDPEGTRVAIGLPGSAAASASATANGTVMYTQPDGPVDIAAQVSRDGSASALITLKNASAPTEYRFPLDLPSGAHAALLEEGGVVVGDSAGEVVGLFETPWAKDANGKPVPTTYRLEGDKGDTLIQTIQTDKSTACPVVADPKWWDKTKEIAGGMVSDTWNSMKCGAALAAAFAPGKAAFKVIKNAGGVKKVLATLASVDTKKGAMAALGSGGSTLFGIKSIKKACYDGLK</sequence>
<dbReference type="EMBL" id="CP097289">
    <property type="protein sequence ID" value="UQT61200.1"/>
    <property type="molecule type" value="Genomic_DNA"/>
</dbReference>
<proteinExistence type="predicted"/>
<dbReference type="Proteomes" id="UP000829992">
    <property type="component" value="Chromosome"/>
</dbReference>
<accession>A0ABY4Q4R4</accession>
<feature type="signal peptide" evidence="1">
    <location>
        <begin position="1"/>
        <end position="31"/>
    </location>
</feature>